<proteinExistence type="predicted"/>
<name>A0A6J7WKE2_9CAUD</name>
<gene>
    <name evidence="1" type="ORF">UFOVP182_20</name>
</gene>
<dbReference type="EMBL" id="LR798230">
    <property type="protein sequence ID" value="CAB5208347.1"/>
    <property type="molecule type" value="Genomic_DNA"/>
</dbReference>
<accession>A0A6J7WKE2</accession>
<evidence type="ECO:0000313" key="1">
    <source>
        <dbReference type="EMBL" id="CAB5208347.1"/>
    </source>
</evidence>
<organism evidence="1">
    <name type="scientific">uncultured Caudovirales phage</name>
    <dbReference type="NCBI Taxonomy" id="2100421"/>
    <lineage>
        <taxon>Viruses</taxon>
        <taxon>Duplodnaviria</taxon>
        <taxon>Heunggongvirae</taxon>
        <taxon>Uroviricota</taxon>
        <taxon>Caudoviricetes</taxon>
        <taxon>Peduoviridae</taxon>
        <taxon>Maltschvirus</taxon>
        <taxon>Maltschvirus maltsch</taxon>
    </lineage>
</organism>
<sequence>MSNNDKVIDDAFKRYQNAVVALANKFGEKTVKEMKDILQMVLPVKGFNGATKGNIKASKIASGRLFKSIKYEIRNNTNFAIMMEPYGKVVDEGTPPGRSVRIGIQNDKQSLLDWMSVKGIPRNKYVLIKKSIYTLGIAPRPFRFKIKENFELFKTEVKKLKIK</sequence>
<protein>
    <submittedName>
        <fullName evidence="1">Uncharacterized protein</fullName>
    </submittedName>
</protein>
<reference evidence="1" key="1">
    <citation type="submission" date="2020-05" db="EMBL/GenBank/DDBJ databases">
        <authorList>
            <person name="Chiriac C."/>
            <person name="Salcher M."/>
            <person name="Ghai R."/>
            <person name="Kavagutti S V."/>
        </authorList>
    </citation>
    <scope>NUCLEOTIDE SEQUENCE</scope>
</reference>